<comment type="caution">
    <text evidence="1">The sequence shown here is derived from an EMBL/GenBank/DDBJ whole genome shotgun (WGS) entry which is preliminary data.</text>
</comment>
<dbReference type="EMBL" id="JBHRTA010000058">
    <property type="protein sequence ID" value="MFC3199631.1"/>
    <property type="molecule type" value="Genomic_DNA"/>
</dbReference>
<organism evidence="1 2">
    <name type="scientific">Parapedobacter deserti</name>
    <dbReference type="NCBI Taxonomy" id="1912957"/>
    <lineage>
        <taxon>Bacteria</taxon>
        <taxon>Pseudomonadati</taxon>
        <taxon>Bacteroidota</taxon>
        <taxon>Sphingobacteriia</taxon>
        <taxon>Sphingobacteriales</taxon>
        <taxon>Sphingobacteriaceae</taxon>
        <taxon>Parapedobacter</taxon>
    </lineage>
</organism>
<name>A0ABV7JS82_9SPHI</name>
<dbReference type="Gene3D" id="1.25.40.390">
    <property type="match status" value="2"/>
</dbReference>
<dbReference type="Proteomes" id="UP001595526">
    <property type="component" value="Unassembled WGS sequence"/>
</dbReference>
<keyword evidence="2" id="KW-1185">Reference proteome</keyword>
<sequence length="587" mass="65482">MKPKFNITRLRFFSGLMLLVFVLHSCKENLTELNMNPNALTDDKVNPAFVLSGVLARTTTSLSNLSFTGNVTQCVIPQAMQYTQRDFLEFVVSNQFSWNAVSSDYRSMHQPLSNAEYLETRANDSPDSLFLKGAALTMQAFWYGIQTSLWGDIPYTEANRGSEFLQPSFDEQRNIFIGLLRDLQTANTYFQRVDRAVGTVVADADLLYAGDALRWRKFANSLRLRYLMRLSAKATEMKALGTDISQEFASMVADPSNYPLLLQATENASLAFPGTNAADSYPMGRLNAPNDHEFYRIKAAATLVEFLTAQRDPRLVAWIQPVAVQTLVRDKGADVVIAKDTDGKVKRFMRTLHPGIDTSLFVGLKIALSDPNAYNGFDANQLREANGLDGSVYNGGAANPFVSYLAPKFRQNTNPTVKADMVTASEVHFLLAEAAERGWIQADAEEAYLSGIFASLEQHGVAGSGSTIYNPETHAIMPFNSTAFRTSLAAEYRNSTDRLELIMEQKWAAAFTTLEGWFDWRRTGYPNLGKNIVEGPKGQQIPIRYMYGDSELNYNKANTDAAVSRLSPATNEQWSKMWLLQGTDNPW</sequence>
<gene>
    <name evidence="1" type="ORF">ACFOET_18585</name>
</gene>
<reference evidence="2" key="1">
    <citation type="journal article" date="2019" name="Int. J. Syst. Evol. Microbiol.">
        <title>The Global Catalogue of Microorganisms (GCM) 10K type strain sequencing project: providing services to taxonomists for standard genome sequencing and annotation.</title>
        <authorList>
            <consortium name="The Broad Institute Genomics Platform"/>
            <consortium name="The Broad Institute Genome Sequencing Center for Infectious Disease"/>
            <person name="Wu L."/>
            <person name="Ma J."/>
        </authorList>
    </citation>
    <scope>NUCLEOTIDE SEQUENCE [LARGE SCALE GENOMIC DNA]</scope>
    <source>
        <strain evidence="2">KCTC 52416</strain>
    </source>
</reference>
<dbReference type="InterPro" id="IPR011990">
    <property type="entry name" value="TPR-like_helical_dom_sf"/>
</dbReference>
<dbReference type="SUPFAM" id="SSF48452">
    <property type="entry name" value="TPR-like"/>
    <property type="match status" value="1"/>
</dbReference>
<accession>A0ABV7JS82</accession>
<dbReference type="Pfam" id="PF12771">
    <property type="entry name" value="SusD-like_2"/>
    <property type="match status" value="2"/>
</dbReference>
<evidence type="ECO:0000313" key="2">
    <source>
        <dbReference type="Proteomes" id="UP001595526"/>
    </source>
</evidence>
<protein>
    <submittedName>
        <fullName evidence="1">SusD/RagB family nutrient-binding outer membrane lipoprotein</fullName>
    </submittedName>
</protein>
<proteinExistence type="predicted"/>
<dbReference type="InterPro" id="IPR041662">
    <property type="entry name" value="SusD-like_2"/>
</dbReference>
<keyword evidence="1" id="KW-0449">Lipoprotein</keyword>
<evidence type="ECO:0000313" key="1">
    <source>
        <dbReference type="EMBL" id="MFC3199631.1"/>
    </source>
</evidence>
<dbReference type="RefSeq" id="WP_379025440.1">
    <property type="nucleotide sequence ID" value="NZ_JBHRTA010000058.1"/>
</dbReference>